<sequence length="519" mass="55829">MKSGGNFKWGVLIVICMAVFIMVIDTTIMNVSITALVQDLNTTVPVIQAIIAIYALVMASFMLIGGKLQDVLGRKKAFLIGVAIYGIGTFTASMSWNATSLLIGWAIFEGLGAILMMPATTTFLTSTYSGKDLAFSFGMWGGIGAAGAAFGPILGGYLTTFYSWRWAFRIELVIVILILILSYLLTESRPTLKWHDLDVIGTLLSFSGLFAIVMGILLMRNYELWQYISTLIGGGLLIMGIFFLWQKRRKNKGRVPLVDISIFRNRSFVLGNTIGIVQNIAFAGFLFIIPVFYQQVTGISAFETGILLLPMSIAVFIFSLGGARLSTFISPKHLLITGLILGMAGSFMLRGIFGIETGSTEFIPGSIVFGIGLGIILSQVTNLTLSAVPDEHSTDAAGVLNTLRQLGTSLGTAIIGVILLIFIYTGIADEVEQQATISGIPAEQLTTGLQGWVNKMQTGSPDLIVPDTVLAQLAEIADSAISAGMLHCFDVITFSLGIALIAALFLPRKALQSEPEKQT</sequence>
<keyword evidence="5 6" id="KW-0472">Membrane</keyword>
<name>A0A9Q4KTL5_9EURY</name>
<reference evidence="8" key="1">
    <citation type="submission" date="2022-01" db="EMBL/GenBank/DDBJ databases">
        <title>Draft genome of Methanogenium marinum DSM 15558.</title>
        <authorList>
            <person name="Chen S.-C."/>
            <person name="You Y.-T."/>
        </authorList>
    </citation>
    <scope>NUCLEOTIDE SEQUENCE</scope>
    <source>
        <strain evidence="8">DSM 15558</strain>
    </source>
</reference>
<protein>
    <submittedName>
        <fullName evidence="8">MFS transporter</fullName>
    </submittedName>
</protein>
<dbReference type="CDD" id="cd17321">
    <property type="entry name" value="MFS_MMR_MDR_like"/>
    <property type="match status" value="1"/>
</dbReference>
<dbReference type="RefSeq" id="WP_274925162.1">
    <property type="nucleotide sequence ID" value="NZ_JAKELO010000002.1"/>
</dbReference>
<evidence type="ECO:0000256" key="4">
    <source>
        <dbReference type="ARBA" id="ARBA00022989"/>
    </source>
</evidence>
<dbReference type="PANTHER" id="PTHR42718:SF9">
    <property type="entry name" value="MAJOR FACILITATOR SUPERFAMILY MULTIDRUG TRANSPORTER MFSC"/>
    <property type="match status" value="1"/>
</dbReference>
<feature type="transmembrane region" description="Helical" evidence="6">
    <location>
        <begin position="267"/>
        <end position="293"/>
    </location>
</feature>
<keyword evidence="2" id="KW-0813">Transport</keyword>
<keyword evidence="9" id="KW-1185">Reference proteome</keyword>
<feature type="transmembrane region" description="Helical" evidence="6">
    <location>
        <begin position="406"/>
        <end position="427"/>
    </location>
</feature>
<feature type="transmembrane region" description="Helical" evidence="6">
    <location>
        <begin position="166"/>
        <end position="185"/>
    </location>
</feature>
<dbReference type="Gene3D" id="1.20.1250.20">
    <property type="entry name" value="MFS general substrate transporter like domains"/>
    <property type="match status" value="1"/>
</dbReference>
<evidence type="ECO:0000313" key="9">
    <source>
        <dbReference type="Proteomes" id="UP001143747"/>
    </source>
</evidence>
<evidence type="ECO:0000256" key="1">
    <source>
        <dbReference type="ARBA" id="ARBA00004141"/>
    </source>
</evidence>
<evidence type="ECO:0000256" key="3">
    <source>
        <dbReference type="ARBA" id="ARBA00022692"/>
    </source>
</evidence>
<evidence type="ECO:0000256" key="5">
    <source>
        <dbReference type="ARBA" id="ARBA00023136"/>
    </source>
</evidence>
<feature type="transmembrane region" description="Helical" evidence="6">
    <location>
        <begin position="197"/>
        <end position="218"/>
    </location>
</feature>
<evidence type="ECO:0000256" key="6">
    <source>
        <dbReference type="SAM" id="Phobius"/>
    </source>
</evidence>
<dbReference type="GO" id="GO:0016020">
    <property type="term" value="C:membrane"/>
    <property type="evidence" value="ECO:0007669"/>
    <property type="project" value="UniProtKB-SubCell"/>
</dbReference>
<dbReference type="AlphaFoldDB" id="A0A9Q4KTL5"/>
<dbReference type="PROSITE" id="PS50850">
    <property type="entry name" value="MFS"/>
    <property type="match status" value="1"/>
</dbReference>
<dbReference type="Pfam" id="PF07690">
    <property type="entry name" value="MFS_1"/>
    <property type="match status" value="2"/>
</dbReference>
<dbReference type="PRINTS" id="PR01036">
    <property type="entry name" value="TCRTETB"/>
</dbReference>
<dbReference type="Proteomes" id="UP001143747">
    <property type="component" value="Unassembled WGS sequence"/>
</dbReference>
<gene>
    <name evidence="8" type="ORF">L0665_07945</name>
</gene>
<feature type="transmembrane region" description="Helical" evidence="6">
    <location>
        <begin position="77"/>
        <end position="96"/>
    </location>
</feature>
<feature type="transmembrane region" description="Helical" evidence="6">
    <location>
        <begin position="367"/>
        <end position="385"/>
    </location>
</feature>
<feature type="transmembrane region" description="Helical" evidence="6">
    <location>
        <begin position="224"/>
        <end position="246"/>
    </location>
</feature>
<feature type="domain" description="Major facilitator superfamily (MFS) profile" evidence="7">
    <location>
        <begin position="11"/>
        <end position="511"/>
    </location>
</feature>
<feature type="transmembrane region" description="Helical" evidence="6">
    <location>
        <begin position="484"/>
        <end position="506"/>
    </location>
</feature>
<dbReference type="SUPFAM" id="SSF103473">
    <property type="entry name" value="MFS general substrate transporter"/>
    <property type="match status" value="1"/>
</dbReference>
<comment type="subcellular location">
    <subcellularLocation>
        <location evidence="1">Membrane</location>
        <topology evidence="1">Multi-pass membrane protein</topology>
    </subcellularLocation>
</comment>
<accession>A0A9Q4KTL5</accession>
<feature type="transmembrane region" description="Helical" evidence="6">
    <location>
        <begin position="334"/>
        <end position="355"/>
    </location>
</feature>
<dbReference type="Gene3D" id="1.20.1720.10">
    <property type="entry name" value="Multidrug resistance protein D"/>
    <property type="match status" value="1"/>
</dbReference>
<keyword evidence="4 6" id="KW-1133">Transmembrane helix</keyword>
<evidence type="ECO:0000256" key="2">
    <source>
        <dbReference type="ARBA" id="ARBA00022448"/>
    </source>
</evidence>
<feature type="transmembrane region" description="Helical" evidence="6">
    <location>
        <begin position="45"/>
        <end position="65"/>
    </location>
</feature>
<proteinExistence type="predicted"/>
<comment type="caution">
    <text evidence="8">The sequence shown here is derived from an EMBL/GenBank/DDBJ whole genome shotgun (WGS) entry which is preliminary data.</text>
</comment>
<dbReference type="PANTHER" id="PTHR42718">
    <property type="entry name" value="MAJOR FACILITATOR SUPERFAMILY MULTIDRUG TRANSPORTER MFSC"/>
    <property type="match status" value="1"/>
</dbReference>
<organism evidence="8 9">
    <name type="scientific">Methanogenium marinum</name>
    <dbReference type="NCBI Taxonomy" id="348610"/>
    <lineage>
        <taxon>Archaea</taxon>
        <taxon>Methanobacteriati</taxon>
        <taxon>Methanobacteriota</taxon>
        <taxon>Stenosarchaea group</taxon>
        <taxon>Methanomicrobia</taxon>
        <taxon>Methanomicrobiales</taxon>
        <taxon>Methanomicrobiaceae</taxon>
        <taxon>Methanogenium</taxon>
    </lineage>
</organism>
<dbReference type="InterPro" id="IPR036259">
    <property type="entry name" value="MFS_trans_sf"/>
</dbReference>
<dbReference type="InterPro" id="IPR020846">
    <property type="entry name" value="MFS_dom"/>
</dbReference>
<dbReference type="GO" id="GO:0022857">
    <property type="term" value="F:transmembrane transporter activity"/>
    <property type="evidence" value="ECO:0007669"/>
    <property type="project" value="InterPro"/>
</dbReference>
<keyword evidence="3 6" id="KW-0812">Transmembrane</keyword>
<dbReference type="InterPro" id="IPR011701">
    <property type="entry name" value="MFS"/>
</dbReference>
<feature type="transmembrane region" description="Helical" evidence="6">
    <location>
        <begin position="12"/>
        <end position="33"/>
    </location>
</feature>
<feature type="transmembrane region" description="Helical" evidence="6">
    <location>
        <begin position="299"/>
        <end position="322"/>
    </location>
</feature>
<feature type="transmembrane region" description="Helical" evidence="6">
    <location>
        <begin position="133"/>
        <end position="154"/>
    </location>
</feature>
<dbReference type="EMBL" id="JAKELO010000002">
    <property type="protein sequence ID" value="MDE4908536.1"/>
    <property type="molecule type" value="Genomic_DNA"/>
</dbReference>
<feature type="transmembrane region" description="Helical" evidence="6">
    <location>
        <begin position="102"/>
        <end position="121"/>
    </location>
</feature>
<evidence type="ECO:0000313" key="8">
    <source>
        <dbReference type="EMBL" id="MDE4908536.1"/>
    </source>
</evidence>
<evidence type="ECO:0000259" key="7">
    <source>
        <dbReference type="PROSITE" id="PS50850"/>
    </source>
</evidence>